<dbReference type="AlphaFoldDB" id="A0A835L024"/>
<keyword evidence="3" id="KW-1185">Reference proteome</keyword>
<dbReference type="Gene3D" id="4.10.49.10">
    <property type="entry name" value="Cytochrome c oxidase subunit VIIc"/>
    <property type="match status" value="1"/>
</dbReference>
<evidence type="ECO:0000313" key="2">
    <source>
        <dbReference type="EMBL" id="KAF9409230.1"/>
    </source>
</evidence>
<dbReference type="GO" id="GO:0006123">
    <property type="term" value="P:mitochondrial electron transport, cytochrome c to oxygen"/>
    <property type="evidence" value="ECO:0007669"/>
    <property type="project" value="InterPro"/>
</dbReference>
<dbReference type="GO" id="GO:0005739">
    <property type="term" value="C:mitochondrion"/>
    <property type="evidence" value="ECO:0007669"/>
    <property type="project" value="GOC"/>
</dbReference>
<dbReference type="Proteomes" id="UP000648187">
    <property type="component" value="Unassembled WGS sequence"/>
</dbReference>
<dbReference type="GO" id="GO:0045277">
    <property type="term" value="C:respiratory chain complex IV"/>
    <property type="evidence" value="ECO:0007669"/>
    <property type="project" value="InterPro"/>
</dbReference>
<dbReference type="InterPro" id="IPR036636">
    <property type="entry name" value="COX7C/Cox8_sf"/>
</dbReference>
<reference evidence="2" key="1">
    <citation type="submission" date="2020-08" db="EMBL/GenBank/DDBJ databases">
        <title>Spodoptera exigua strain:BAW_Kor-Di-RS1 Genome sequencing and assembly.</title>
        <authorList>
            <person name="Kim J."/>
            <person name="Nam H.Y."/>
            <person name="Kwon M."/>
            <person name="Choi J.H."/>
            <person name="Cho S.R."/>
            <person name="Kim G.-H."/>
        </authorList>
    </citation>
    <scope>NUCLEOTIDE SEQUENCE</scope>
    <source>
        <strain evidence="2">BAW_Kor-Di-RS1</strain>
        <tissue evidence="2">Whole-body</tissue>
    </source>
</reference>
<gene>
    <name evidence="2" type="ORF">HW555_011344</name>
</gene>
<protein>
    <submittedName>
        <fullName evidence="2">Uncharacterized protein</fullName>
    </submittedName>
</protein>
<feature type="transmembrane region" description="Helical" evidence="1">
    <location>
        <begin position="36"/>
        <end position="62"/>
    </location>
</feature>
<name>A0A835L024_SPOEX</name>
<proteinExistence type="predicted"/>
<organism evidence="2 3">
    <name type="scientific">Spodoptera exigua</name>
    <name type="common">Beet armyworm</name>
    <name type="synonym">Noctua fulgens</name>
    <dbReference type="NCBI Taxonomy" id="7107"/>
    <lineage>
        <taxon>Eukaryota</taxon>
        <taxon>Metazoa</taxon>
        <taxon>Ecdysozoa</taxon>
        <taxon>Arthropoda</taxon>
        <taxon>Hexapoda</taxon>
        <taxon>Insecta</taxon>
        <taxon>Pterygota</taxon>
        <taxon>Neoptera</taxon>
        <taxon>Endopterygota</taxon>
        <taxon>Lepidoptera</taxon>
        <taxon>Glossata</taxon>
        <taxon>Ditrysia</taxon>
        <taxon>Noctuoidea</taxon>
        <taxon>Noctuidae</taxon>
        <taxon>Amphipyrinae</taxon>
        <taxon>Spodoptera</taxon>
    </lineage>
</organism>
<sequence length="69" mass="7702">MEILLSFPKFLLKAVDVANVHVKRAMCGTDLRGCVAVFYAATLFFAVVYGVGLWAPFLIVWYSMAKKTL</sequence>
<accession>A0A835L024</accession>
<keyword evidence="1" id="KW-0472">Membrane</keyword>
<evidence type="ECO:0000313" key="3">
    <source>
        <dbReference type="Proteomes" id="UP000648187"/>
    </source>
</evidence>
<keyword evidence="1" id="KW-1133">Transmembrane helix</keyword>
<dbReference type="EMBL" id="JACKWZ010000328">
    <property type="protein sequence ID" value="KAF9409230.1"/>
    <property type="molecule type" value="Genomic_DNA"/>
</dbReference>
<comment type="caution">
    <text evidence="2">The sequence shown here is derived from an EMBL/GenBank/DDBJ whole genome shotgun (WGS) entry which is preliminary data.</text>
</comment>
<keyword evidence="1" id="KW-0812">Transmembrane</keyword>
<evidence type="ECO:0000256" key="1">
    <source>
        <dbReference type="SAM" id="Phobius"/>
    </source>
</evidence>